<reference evidence="1 2" key="1">
    <citation type="journal article" date="2016" name="Nat. Commun.">
        <title>Ectomycorrhizal ecology is imprinted in the genome of the dominant symbiotic fungus Cenococcum geophilum.</title>
        <authorList>
            <consortium name="DOE Joint Genome Institute"/>
            <person name="Peter M."/>
            <person name="Kohler A."/>
            <person name="Ohm R.A."/>
            <person name="Kuo A."/>
            <person name="Krutzmann J."/>
            <person name="Morin E."/>
            <person name="Arend M."/>
            <person name="Barry K.W."/>
            <person name="Binder M."/>
            <person name="Choi C."/>
            <person name="Clum A."/>
            <person name="Copeland A."/>
            <person name="Grisel N."/>
            <person name="Haridas S."/>
            <person name="Kipfer T."/>
            <person name="LaButti K."/>
            <person name="Lindquist E."/>
            <person name="Lipzen A."/>
            <person name="Maire R."/>
            <person name="Meier B."/>
            <person name="Mihaltcheva S."/>
            <person name="Molinier V."/>
            <person name="Murat C."/>
            <person name="Poggeler S."/>
            <person name="Quandt C.A."/>
            <person name="Sperisen C."/>
            <person name="Tritt A."/>
            <person name="Tisserant E."/>
            <person name="Crous P.W."/>
            <person name="Henrissat B."/>
            <person name="Nehls U."/>
            <person name="Egli S."/>
            <person name="Spatafora J.W."/>
            <person name="Grigoriev I.V."/>
            <person name="Martin F.M."/>
        </authorList>
    </citation>
    <scope>NUCLEOTIDE SEQUENCE [LARGE SCALE GENOMIC DNA]</scope>
    <source>
        <strain evidence="1 2">1.58</strain>
    </source>
</reference>
<proteinExistence type="predicted"/>
<keyword evidence="2" id="KW-1185">Reference proteome</keyword>
<sequence length="380" mass="43215">MSCDTIRPRSHYRTPSHEDGEQNISTDLNHRVYLRHPGYSDTGSINHETARIACAIVANNRWEGFLTETRTGARASFGPDGILRRNNYYFRVSEEAADEKYPVVPSFAHWRFPHDKLPQSWSSCEPPKLPLNRQLPHQSSLAEATLARDVSCHITNHIEGTEHAHLVPRSEERWFQDNGMFRYTNQQRPGSAPVDDAQNAILLRSDVHTIFDQKRFAIVSKSSVLLLTSLYHNVSLQPLGLKRRLCIYVGDGETSIVDFSGDQCRQLLASGAKSRSQSPRKRQRDACMAPVGDGEDNGEERHFRGRGRRRSFGASSQDSSFDEKLWTTSQETIPDTDIDDNNDELDNCDDAERRLKRWCLAGSCNHNDPSWKSILDPHSR</sequence>
<dbReference type="Proteomes" id="UP000250078">
    <property type="component" value="Unassembled WGS sequence"/>
</dbReference>
<evidence type="ECO:0000313" key="2">
    <source>
        <dbReference type="Proteomes" id="UP000250078"/>
    </source>
</evidence>
<dbReference type="EMBL" id="KV748276">
    <property type="protein sequence ID" value="OCK87012.1"/>
    <property type="molecule type" value="Genomic_DNA"/>
</dbReference>
<protein>
    <submittedName>
        <fullName evidence="1">Uncharacterized protein</fullName>
    </submittedName>
</protein>
<accession>A0ACC8ELT4</accession>
<organism evidence="1 2">
    <name type="scientific">Cenococcum geophilum 1.58</name>
    <dbReference type="NCBI Taxonomy" id="794803"/>
    <lineage>
        <taxon>Eukaryota</taxon>
        <taxon>Fungi</taxon>
        <taxon>Dikarya</taxon>
        <taxon>Ascomycota</taxon>
        <taxon>Pezizomycotina</taxon>
        <taxon>Dothideomycetes</taxon>
        <taxon>Pleosporomycetidae</taxon>
        <taxon>Gloniales</taxon>
        <taxon>Gloniaceae</taxon>
        <taxon>Cenococcum</taxon>
    </lineage>
</organism>
<evidence type="ECO:0000313" key="1">
    <source>
        <dbReference type="EMBL" id="OCK87012.1"/>
    </source>
</evidence>
<gene>
    <name evidence="1" type="ORF">K441DRAFT_709609</name>
</gene>
<name>A0ACC8ELT4_9PEZI</name>